<organism evidence="1 2">
    <name type="scientific">Glomus cerebriforme</name>
    <dbReference type="NCBI Taxonomy" id="658196"/>
    <lineage>
        <taxon>Eukaryota</taxon>
        <taxon>Fungi</taxon>
        <taxon>Fungi incertae sedis</taxon>
        <taxon>Mucoromycota</taxon>
        <taxon>Glomeromycotina</taxon>
        <taxon>Glomeromycetes</taxon>
        <taxon>Glomerales</taxon>
        <taxon>Glomeraceae</taxon>
        <taxon>Glomus</taxon>
    </lineage>
</organism>
<dbReference type="OrthoDB" id="2486175at2759"/>
<sequence length="119" mass="13147">MLLSASKVSKLLGFQLVHFSVGTGRAKYNLLDFSQDTEFIMSYPYLEIMLSPPPLPPLQPPSPPPPQISASVSISRDPNCVPYWNDQVVNWSKKLLLLTEIGCVSSPLTILNLFSSLIT</sequence>
<dbReference type="AlphaFoldDB" id="A0A397S2E4"/>
<name>A0A397S2E4_9GLOM</name>
<dbReference type="Proteomes" id="UP000265703">
    <property type="component" value="Unassembled WGS sequence"/>
</dbReference>
<protein>
    <submittedName>
        <fullName evidence="1">Uncharacterized protein</fullName>
    </submittedName>
</protein>
<evidence type="ECO:0000313" key="1">
    <source>
        <dbReference type="EMBL" id="RIA80573.1"/>
    </source>
</evidence>
<dbReference type="EMBL" id="QKYT01000939">
    <property type="protein sequence ID" value="RIA80573.1"/>
    <property type="molecule type" value="Genomic_DNA"/>
</dbReference>
<keyword evidence="2" id="KW-1185">Reference proteome</keyword>
<gene>
    <name evidence="1" type="ORF">C1645_838452</name>
</gene>
<evidence type="ECO:0000313" key="2">
    <source>
        <dbReference type="Proteomes" id="UP000265703"/>
    </source>
</evidence>
<comment type="caution">
    <text evidence="1">The sequence shown here is derived from an EMBL/GenBank/DDBJ whole genome shotgun (WGS) entry which is preliminary data.</text>
</comment>
<proteinExistence type="predicted"/>
<accession>A0A397S2E4</accession>
<reference evidence="1 2" key="1">
    <citation type="submission" date="2018-06" db="EMBL/GenBank/DDBJ databases">
        <title>Comparative genomics reveals the genomic features of Rhizophagus irregularis, R. cerebriforme, R. diaphanum and Gigaspora rosea, and their symbiotic lifestyle signature.</title>
        <authorList>
            <person name="Morin E."/>
            <person name="San Clemente H."/>
            <person name="Chen E.C.H."/>
            <person name="De La Providencia I."/>
            <person name="Hainaut M."/>
            <person name="Kuo A."/>
            <person name="Kohler A."/>
            <person name="Murat C."/>
            <person name="Tang N."/>
            <person name="Roy S."/>
            <person name="Loubradou J."/>
            <person name="Henrissat B."/>
            <person name="Grigoriev I.V."/>
            <person name="Corradi N."/>
            <person name="Roux C."/>
            <person name="Martin F.M."/>
        </authorList>
    </citation>
    <scope>NUCLEOTIDE SEQUENCE [LARGE SCALE GENOMIC DNA]</scope>
    <source>
        <strain evidence="1 2">DAOM 227022</strain>
    </source>
</reference>